<dbReference type="RefSeq" id="XP_006814039.1">
    <property type="nucleotide sequence ID" value="XM_006813976.1"/>
</dbReference>
<evidence type="ECO:0000313" key="3">
    <source>
        <dbReference type="RefSeq" id="XP_006814039.1"/>
    </source>
</evidence>
<reference evidence="3" key="1">
    <citation type="submission" date="2025-08" db="UniProtKB">
        <authorList>
            <consortium name="RefSeq"/>
        </authorList>
    </citation>
    <scope>IDENTIFICATION</scope>
    <source>
        <tissue evidence="3">Testes</tissue>
    </source>
</reference>
<feature type="compositionally biased region" description="Basic and acidic residues" evidence="1">
    <location>
        <begin position="1"/>
        <end position="12"/>
    </location>
</feature>
<feature type="compositionally biased region" description="Basic and acidic residues" evidence="1">
    <location>
        <begin position="25"/>
        <end position="56"/>
    </location>
</feature>
<gene>
    <name evidence="3" type="primary">LOC102805221</name>
</gene>
<keyword evidence="2" id="KW-1185">Reference proteome</keyword>
<name>A0ABM0M1Z8_SACKO</name>
<evidence type="ECO:0000313" key="2">
    <source>
        <dbReference type="Proteomes" id="UP000694865"/>
    </source>
</evidence>
<feature type="region of interest" description="Disordered" evidence="1">
    <location>
        <begin position="86"/>
        <end position="134"/>
    </location>
</feature>
<dbReference type="Proteomes" id="UP000694865">
    <property type="component" value="Unplaced"/>
</dbReference>
<organism evidence="2 3">
    <name type="scientific">Saccoglossus kowalevskii</name>
    <name type="common">Acorn worm</name>
    <dbReference type="NCBI Taxonomy" id="10224"/>
    <lineage>
        <taxon>Eukaryota</taxon>
        <taxon>Metazoa</taxon>
        <taxon>Hemichordata</taxon>
        <taxon>Enteropneusta</taxon>
        <taxon>Harrimaniidae</taxon>
        <taxon>Saccoglossus</taxon>
    </lineage>
</organism>
<dbReference type="GeneID" id="102805221"/>
<feature type="region of interest" description="Disordered" evidence="1">
    <location>
        <begin position="1"/>
        <end position="69"/>
    </location>
</feature>
<protein>
    <submittedName>
        <fullName evidence="3">Uncharacterized protein LOC102805221</fullName>
    </submittedName>
</protein>
<evidence type="ECO:0000256" key="1">
    <source>
        <dbReference type="SAM" id="MobiDB-lite"/>
    </source>
</evidence>
<accession>A0ABM0M1Z8</accession>
<sequence length="134" mass="15777">MRHDNFSDEYKTKPIPPLPPTIDVSRARDVHQSRLEELDEAYVDRLPPRPPIEKPRPPPQIPRHFKNPQVEDEYDLQRPVMQALSPQEQMIKELRNRTPRPTTTQNTEPYDDVEATQPSSKPTPTPRQRQMPRK</sequence>
<proteinExistence type="predicted"/>